<feature type="binding site" evidence="11">
    <location>
        <position position="220"/>
    </location>
    <ligand>
        <name>K(+)</name>
        <dbReference type="ChEBI" id="CHEBI:29103"/>
    </ligand>
</feature>
<accession>A0A2T5JWQ0</accession>
<dbReference type="Proteomes" id="UP000244060">
    <property type="component" value="Unassembled WGS sequence"/>
</dbReference>
<proteinExistence type="inferred from homology"/>
<feature type="transmembrane region" description="Helical" evidence="12">
    <location>
        <begin position="273"/>
        <end position="291"/>
    </location>
</feature>
<feature type="transmembrane region" description="Helical" evidence="12">
    <location>
        <begin position="235"/>
        <end position="252"/>
    </location>
</feature>
<protein>
    <recommendedName>
        <fullName evidence="10">Trk system potassium uptake protein</fullName>
    </recommendedName>
</protein>
<feature type="binding site" evidence="11">
    <location>
        <position position="113"/>
    </location>
    <ligand>
        <name>K(+)</name>
        <dbReference type="ChEBI" id="CHEBI:29103"/>
    </ligand>
</feature>
<feature type="binding site" evidence="11">
    <location>
        <position position="431"/>
    </location>
    <ligand>
        <name>K(+)</name>
        <dbReference type="ChEBI" id="CHEBI:29103"/>
    </ligand>
</feature>
<keyword evidence="8 10" id="KW-0406">Ion transport</keyword>
<feature type="transmembrane region" description="Helical" evidence="12">
    <location>
        <begin position="71"/>
        <end position="92"/>
    </location>
</feature>
<evidence type="ECO:0000256" key="9">
    <source>
        <dbReference type="ARBA" id="ARBA00023136"/>
    </source>
</evidence>
<dbReference type="RefSeq" id="WP_108221703.1">
    <property type="nucleotide sequence ID" value="NZ_CP090021.1"/>
</dbReference>
<keyword evidence="4 10" id="KW-0633">Potassium transport</keyword>
<evidence type="ECO:0000256" key="6">
    <source>
        <dbReference type="ARBA" id="ARBA00022958"/>
    </source>
</evidence>
<comment type="subcellular location">
    <subcellularLocation>
        <location evidence="10">Cell inner membrane</location>
        <topology evidence="10">Multi-pass membrane protein</topology>
    </subcellularLocation>
    <subcellularLocation>
        <location evidence="1">Cell membrane</location>
        <topology evidence="1">Multi-pass membrane protein</topology>
    </subcellularLocation>
</comment>
<feature type="binding site" evidence="11">
    <location>
        <position position="112"/>
    </location>
    <ligand>
        <name>K(+)</name>
        <dbReference type="ChEBI" id="CHEBI:29103"/>
    </ligand>
</feature>
<evidence type="ECO:0000256" key="11">
    <source>
        <dbReference type="PIRSR" id="PIRSR006247-1"/>
    </source>
</evidence>
<keyword evidence="9 10" id="KW-0472">Membrane</keyword>
<keyword evidence="11" id="KW-0479">Metal-binding</keyword>
<name>A0A2T5JWQ0_9RHOB</name>
<dbReference type="GO" id="GO:0015379">
    <property type="term" value="F:potassium:chloride symporter activity"/>
    <property type="evidence" value="ECO:0007669"/>
    <property type="project" value="InterPro"/>
</dbReference>
<sequence>MLDLRPVGFVIGLLVAGLGLAMLLPSGLDLLLEDSNCWQLLKAALLTTLAGTMVALACANFPQRAIGIRQAFVLTASVWFILPAFGSLPLVFGKPDLSFTDAMFEAVSGITTTGSTVITGLDQLPAGTNLWRGMLNWLGGLGIAFIAMIFLPVMRVGGMQFFRTEGFDTMGKVLPRATDIARALLGVYAGLTLACISAYLLVGMEPLDAVVNGMATIATGGFSPADMSFGKYPGAGEYAGIVFMILGAMPYIRLVQLVHGSTRNLLADSQIRAMLRWMAYAVGIVTLWRTATSDQGLEPAFRESAFNLVSIFTGTGFFSGSFGGWGGFSMVVAFCVGMIGGCSSSSSGALSVFRIQVVLEAIRVQIQKIGLPHRVAVVRYESRAVQDDVMNALILYVTGYIVAIGVLSTAMTITGVDATSAVFGIWTSIGNIGYGYGQMVAATGTFIDFPDAAKWLMIVAMLMGRLALLSLVVLVIPRFWRG</sequence>
<dbReference type="InterPro" id="IPR004772">
    <property type="entry name" value="TrkH"/>
</dbReference>
<evidence type="ECO:0000256" key="4">
    <source>
        <dbReference type="ARBA" id="ARBA00022538"/>
    </source>
</evidence>
<dbReference type="EMBL" id="QAOT01000016">
    <property type="protein sequence ID" value="PTR14587.1"/>
    <property type="molecule type" value="Genomic_DNA"/>
</dbReference>
<feature type="transmembrane region" description="Helical" evidence="12">
    <location>
        <begin position="311"/>
        <end position="336"/>
    </location>
</feature>
<feature type="binding site" evidence="11">
    <location>
        <position position="315"/>
    </location>
    <ligand>
        <name>K(+)</name>
        <dbReference type="ChEBI" id="CHEBI:29103"/>
    </ligand>
</feature>
<dbReference type="AlphaFoldDB" id="A0A2T5JWQ0"/>
<evidence type="ECO:0000256" key="2">
    <source>
        <dbReference type="ARBA" id="ARBA00022448"/>
    </source>
</evidence>
<comment type="function">
    <text evidence="10">Low-affinity potassium transport system. Interacts with Trk system potassium uptake protein TrkA.</text>
</comment>
<keyword evidence="7 12" id="KW-1133">Transmembrane helix</keyword>
<evidence type="ECO:0000256" key="3">
    <source>
        <dbReference type="ARBA" id="ARBA00022475"/>
    </source>
</evidence>
<evidence type="ECO:0000313" key="14">
    <source>
        <dbReference type="Proteomes" id="UP000244060"/>
    </source>
</evidence>
<evidence type="ECO:0000256" key="8">
    <source>
        <dbReference type="ARBA" id="ARBA00023065"/>
    </source>
</evidence>
<evidence type="ECO:0000256" key="10">
    <source>
        <dbReference type="PIRNR" id="PIRNR006247"/>
    </source>
</evidence>
<dbReference type="PANTHER" id="PTHR32024:SF3">
    <property type="entry name" value="TRK SYSTEM POTASSIUM UPTAKE PROTEIN"/>
    <property type="match status" value="1"/>
</dbReference>
<keyword evidence="10" id="KW-0997">Cell inner membrane</keyword>
<keyword evidence="14" id="KW-1185">Reference proteome</keyword>
<evidence type="ECO:0000256" key="5">
    <source>
        <dbReference type="ARBA" id="ARBA00022692"/>
    </source>
</evidence>
<feature type="transmembrane region" description="Helical" evidence="12">
    <location>
        <begin position="393"/>
        <end position="413"/>
    </location>
</feature>
<dbReference type="GO" id="GO:0046872">
    <property type="term" value="F:metal ion binding"/>
    <property type="evidence" value="ECO:0007669"/>
    <property type="project" value="UniProtKB-KW"/>
</dbReference>
<reference evidence="13 14" key="1">
    <citation type="submission" date="2018-04" db="EMBL/GenBank/DDBJ databases">
        <title>Genomic Encyclopedia of Type Strains, Phase III (KMG-III): the genomes of soil and plant-associated and newly described type strains.</title>
        <authorList>
            <person name="Whitman W."/>
        </authorList>
    </citation>
    <scope>NUCLEOTIDE SEQUENCE [LARGE SCALE GENOMIC DNA]</scope>
    <source>
        <strain evidence="13 14">KA25</strain>
    </source>
</reference>
<feature type="transmembrane region" description="Helical" evidence="12">
    <location>
        <begin position="7"/>
        <end position="28"/>
    </location>
</feature>
<keyword evidence="3 10" id="KW-1003">Cell membrane</keyword>
<dbReference type="GO" id="GO:0005886">
    <property type="term" value="C:plasma membrane"/>
    <property type="evidence" value="ECO:0007669"/>
    <property type="project" value="UniProtKB-SubCell"/>
</dbReference>
<evidence type="ECO:0000256" key="12">
    <source>
        <dbReference type="SAM" id="Phobius"/>
    </source>
</evidence>
<evidence type="ECO:0000256" key="7">
    <source>
        <dbReference type="ARBA" id="ARBA00022989"/>
    </source>
</evidence>
<evidence type="ECO:0000256" key="1">
    <source>
        <dbReference type="ARBA" id="ARBA00004651"/>
    </source>
</evidence>
<feature type="transmembrane region" description="Helical" evidence="12">
    <location>
        <begin position="455"/>
        <end position="476"/>
    </location>
</feature>
<dbReference type="PANTHER" id="PTHR32024">
    <property type="entry name" value="TRK SYSTEM POTASSIUM UPTAKE PROTEIN TRKG-RELATED"/>
    <property type="match status" value="1"/>
</dbReference>
<keyword evidence="2 10" id="KW-0813">Transport</keyword>
<keyword evidence="6 10" id="KW-0630">Potassium</keyword>
<dbReference type="InterPro" id="IPR003445">
    <property type="entry name" value="Cat_transpt"/>
</dbReference>
<feature type="transmembrane region" description="Helical" evidence="12">
    <location>
        <begin position="180"/>
        <end position="202"/>
    </location>
</feature>
<keyword evidence="5 12" id="KW-0812">Transmembrane</keyword>
<feature type="transmembrane region" description="Helical" evidence="12">
    <location>
        <begin position="134"/>
        <end position="153"/>
    </location>
</feature>
<dbReference type="PIRSF" id="PIRSF006247">
    <property type="entry name" value="TrkH"/>
    <property type="match status" value="1"/>
</dbReference>
<dbReference type="Pfam" id="PF02386">
    <property type="entry name" value="TrkH"/>
    <property type="match status" value="1"/>
</dbReference>
<evidence type="ECO:0000313" key="13">
    <source>
        <dbReference type="EMBL" id="PTR14587.1"/>
    </source>
</evidence>
<comment type="caution">
    <text evidence="13">The sequence shown here is derived from an EMBL/GenBank/DDBJ whole genome shotgun (WGS) entry which is preliminary data.</text>
</comment>
<comment type="similarity">
    <text evidence="10">Belongs to the TrkH potassium transport family.</text>
</comment>
<organism evidence="13 14">
    <name type="scientific">Cereibacter azotoformans</name>
    <dbReference type="NCBI Taxonomy" id="43057"/>
    <lineage>
        <taxon>Bacteria</taxon>
        <taxon>Pseudomonadati</taxon>
        <taxon>Pseudomonadota</taxon>
        <taxon>Alphaproteobacteria</taxon>
        <taxon>Rhodobacterales</taxon>
        <taxon>Paracoccaceae</taxon>
        <taxon>Cereibacter</taxon>
    </lineage>
</organism>
<gene>
    <name evidence="13" type="ORF">C8J28_11659</name>
</gene>
<dbReference type="OrthoDB" id="9810952at2"/>
<feature type="transmembrane region" description="Helical" evidence="12">
    <location>
        <begin position="40"/>
        <end position="59"/>
    </location>
</feature>